<dbReference type="InterPro" id="IPR036426">
    <property type="entry name" value="Bulb-type_lectin_dom_sf"/>
</dbReference>
<dbReference type="Gene3D" id="2.90.10.30">
    <property type="match status" value="1"/>
</dbReference>
<dbReference type="SUPFAM" id="SSF56112">
    <property type="entry name" value="Protein kinase-like (PK-like)"/>
    <property type="match status" value="1"/>
</dbReference>
<dbReference type="Gene3D" id="3.30.200.20">
    <property type="entry name" value="Phosphorylase Kinase, domain 1"/>
    <property type="match status" value="1"/>
</dbReference>
<comment type="caution">
    <text evidence="6">The sequence shown here is derived from an EMBL/GenBank/DDBJ whole genome shotgun (WGS) entry which is preliminary data.</text>
</comment>
<evidence type="ECO:0000313" key="6">
    <source>
        <dbReference type="EMBL" id="KAJ0969859.1"/>
    </source>
</evidence>
<dbReference type="PROSITE" id="PS00107">
    <property type="entry name" value="PROTEIN_KINASE_ATP"/>
    <property type="match status" value="1"/>
</dbReference>
<reference evidence="6" key="1">
    <citation type="submission" date="2021-03" db="EMBL/GenBank/DDBJ databases">
        <authorList>
            <person name="Li Z."/>
            <person name="Yang C."/>
        </authorList>
    </citation>
    <scope>NUCLEOTIDE SEQUENCE</scope>
    <source>
        <strain evidence="6">Dzin_1.0</strain>
        <tissue evidence="6">Leaf</tissue>
    </source>
</reference>
<dbReference type="GO" id="GO:0051707">
    <property type="term" value="P:response to other organism"/>
    <property type="evidence" value="ECO:0007669"/>
    <property type="project" value="UniProtKB-ARBA"/>
</dbReference>
<dbReference type="CDD" id="cd00028">
    <property type="entry name" value="B_lectin"/>
    <property type="match status" value="1"/>
</dbReference>
<gene>
    <name evidence="6" type="ORF">J5N97_022736</name>
</gene>
<evidence type="ECO:0000256" key="1">
    <source>
        <dbReference type="ARBA" id="ARBA00022729"/>
    </source>
</evidence>
<evidence type="ECO:0000256" key="2">
    <source>
        <dbReference type="ARBA" id="ARBA00022734"/>
    </source>
</evidence>
<dbReference type="InterPro" id="IPR011009">
    <property type="entry name" value="Kinase-like_dom_sf"/>
</dbReference>
<organism evidence="6 7">
    <name type="scientific">Dioscorea zingiberensis</name>
    <dbReference type="NCBI Taxonomy" id="325984"/>
    <lineage>
        <taxon>Eukaryota</taxon>
        <taxon>Viridiplantae</taxon>
        <taxon>Streptophyta</taxon>
        <taxon>Embryophyta</taxon>
        <taxon>Tracheophyta</taxon>
        <taxon>Spermatophyta</taxon>
        <taxon>Magnoliopsida</taxon>
        <taxon>Liliopsida</taxon>
        <taxon>Dioscoreales</taxon>
        <taxon>Dioscoreaceae</taxon>
        <taxon>Dioscorea</taxon>
    </lineage>
</organism>
<keyword evidence="1" id="KW-0732">Signal</keyword>
<feature type="domain" description="Bulb-type lectin" evidence="5">
    <location>
        <begin position="70"/>
        <end position="198"/>
    </location>
</feature>
<evidence type="ECO:0000256" key="4">
    <source>
        <dbReference type="SAM" id="Phobius"/>
    </source>
</evidence>
<dbReference type="Gene3D" id="2.90.10.10">
    <property type="entry name" value="Bulb-type lectin domain"/>
    <property type="match status" value="1"/>
</dbReference>
<proteinExistence type="predicted"/>
<dbReference type="InterPro" id="IPR051343">
    <property type="entry name" value="G-type_lectin_kinases/EP1-like"/>
</dbReference>
<dbReference type="OrthoDB" id="1930390at2759"/>
<dbReference type="InterPro" id="IPR001480">
    <property type="entry name" value="Bulb-type_lectin_dom"/>
</dbReference>
<evidence type="ECO:0000313" key="7">
    <source>
        <dbReference type="Proteomes" id="UP001085076"/>
    </source>
</evidence>
<keyword evidence="4" id="KW-0472">Membrane</keyword>
<dbReference type="GO" id="GO:0005524">
    <property type="term" value="F:ATP binding"/>
    <property type="evidence" value="ECO:0007669"/>
    <property type="project" value="UniProtKB-UniRule"/>
</dbReference>
<keyword evidence="4" id="KW-1133">Transmembrane helix</keyword>
<evidence type="ECO:0000256" key="3">
    <source>
        <dbReference type="PROSITE-ProRule" id="PRU10141"/>
    </source>
</evidence>
<evidence type="ECO:0000259" key="5">
    <source>
        <dbReference type="PROSITE" id="PS50927"/>
    </source>
</evidence>
<feature type="binding site" evidence="3">
    <location>
        <position position="587"/>
    </location>
    <ligand>
        <name>ATP</name>
        <dbReference type="ChEBI" id="CHEBI:30616"/>
    </ligand>
</feature>
<keyword evidence="7" id="KW-1185">Reference proteome</keyword>
<dbReference type="PANTHER" id="PTHR47976">
    <property type="entry name" value="G-TYPE LECTIN S-RECEPTOR-LIKE SERINE/THREONINE-PROTEIN KINASE SD2-5"/>
    <property type="match status" value="1"/>
</dbReference>
<reference evidence="6" key="2">
    <citation type="journal article" date="2022" name="Hortic Res">
        <title>The genome of Dioscorea zingiberensis sheds light on the biosynthesis, origin and evolution of the medicinally important diosgenin saponins.</title>
        <authorList>
            <person name="Li Y."/>
            <person name="Tan C."/>
            <person name="Li Z."/>
            <person name="Guo J."/>
            <person name="Li S."/>
            <person name="Chen X."/>
            <person name="Wang C."/>
            <person name="Dai X."/>
            <person name="Yang H."/>
            <person name="Song W."/>
            <person name="Hou L."/>
            <person name="Xu J."/>
            <person name="Tong Z."/>
            <person name="Xu A."/>
            <person name="Yuan X."/>
            <person name="Wang W."/>
            <person name="Yang Q."/>
            <person name="Chen L."/>
            <person name="Sun Z."/>
            <person name="Wang K."/>
            <person name="Pan B."/>
            <person name="Chen J."/>
            <person name="Bao Y."/>
            <person name="Liu F."/>
            <person name="Qi X."/>
            <person name="Gang D.R."/>
            <person name="Wen J."/>
            <person name="Li J."/>
        </authorList>
    </citation>
    <scope>NUCLEOTIDE SEQUENCE</scope>
    <source>
        <strain evidence="6">Dzin_1.0</strain>
    </source>
</reference>
<dbReference type="FunFam" id="2.90.10.10:FF:000013">
    <property type="entry name" value="G-type lectin S-receptor-like serine/threonine-protein kinase LECRK1"/>
    <property type="match status" value="1"/>
</dbReference>
<dbReference type="FunFam" id="2.90.10.30:FF:000001">
    <property type="entry name" value="Serine/threonine-protein kinase"/>
    <property type="match status" value="1"/>
</dbReference>
<keyword evidence="4" id="KW-0812">Transmembrane</keyword>
<dbReference type="PROSITE" id="PS50927">
    <property type="entry name" value="BULB_LECTIN"/>
    <property type="match status" value="1"/>
</dbReference>
<dbReference type="SMART" id="SM00108">
    <property type="entry name" value="B_lectin"/>
    <property type="match status" value="1"/>
</dbReference>
<keyword evidence="3" id="KW-0067">ATP-binding</keyword>
<dbReference type="PANTHER" id="PTHR47976:SF108">
    <property type="entry name" value="G-TYPE LECTIN S-RECEPTOR-LIKE SERINE_THREONINE-PROTEIN KINASE LECRK1"/>
    <property type="match status" value="1"/>
</dbReference>
<dbReference type="Proteomes" id="UP001085076">
    <property type="component" value="Miscellaneous, Linkage group lg06"/>
</dbReference>
<protein>
    <recommendedName>
        <fullName evidence="5">Bulb-type lectin domain-containing protein</fullName>
    </recommendedName>
</protein>
<dbReference type="CDD" id="cd01098">
    <property type="entry name" value="PAN_AP_plant"/>
    <property type="match status" value="1"/>
</dbReference>
<keyword evidence="2" id="KW-0430">Lectin</keyword>
<accession>A0A9D5HAX6</accession>
<keyword evidence="3" id="KW-0547">Nucleotide-binding</keyword>
<dbReference type="AlphaFoldDB" id="A0A9D5HAX6"/>
<dbReference type="Pfam" id="PF01453">
    <property type="entry name" value="B_lectin"/>
    <property type="match status" value="1"/>
</dbReference>
<dbReference type="EMBL" id="JAGGNH010000006">
    <property type="protein sequence ID" value="KAJ0969859.1"/>
    <property type="molecule type" value="Genomic_DNA"/>
</dbReference>
<name>A0A9D5HAX6_9LILI</name>
<dbReference type="InterPro" id="IPR017441">
    <property type="entry name" value="Protein_kinase_ATP_BS"/>
</dbReference>
<sequence>MNRSVTRFKDIGNHYQPHNRLFNLGEERERRDAIFSPSQASVSHHLLDPMLFLSKLLLLLLLVLLLLSPSASAQSYQNISLGSNLTTSGTTTPWLSPSGEFAVGFLPVPTNSSLFLLAIWFTKTKEKTIVWYANGNRPVLSGSQFGLTSDGQLLLTDSNGKSVWNPFPSTGSSYAALLDTGNLILASADSTPNWQSFTVPTDTILPIQNLPKNTKLRSHLDDDNYADGRFEFSMQGDGNLVMYPLALPTDSVYSAYWATMTVNTGSQVVFDSSGTLYLQLENKSRINVTTSDVSTTDFYQRVTLDPDGVLRHYVHPMDAMKKGSWRNDWTVIASEPSDICQRVNGDTGSGACGFNSYCQLNENKSRTCRCPPSYSFLDPGNPYSSCKPDFVAPSCSGGGDQEFFELREMANTDWPGSDYEHYRSFNEDQCRESCMDDCLCAVAIFRGADCWKKRLPLSKGRIGSYVGGKALIKVGTRNTSSFPSPEQQSEKNENDRKVWLPVGLSSLTVSLIILFGSVTALVVLSSAYHRRLRVDSNIIGSTLRCFTYKELEVATSGFRKELGSGAFGIVYQGFLPPEPKICVAVKKLDKQGRVDALVANGEEAMANFDSVLRLLMVAIWCIQEDPSRRPTMKRVWQMLDCAIVIPAPPDPSLTN</sequence>
<dbReference type="SUPFAM" id="SSF51110">
    <property type="entry name" value="alpha-D-mannose-specific plant lectins"/>
    <property type="match status" value="2"/>
</dbReference>
<feature type="transmembrane region" description="Helical" evidence="4">
    <location>
        <begin position="498"/>
        <end position="524"/>
    </location>
</feature>